<dbReference type="CDD" id="cd08192">
    <property type="entry name" value="MAR-like"/>
    <property type="match status" value="1"/>
</dbReference>
<name>A0A225AQV8_TALAT</name>
<dbReference type="OrthoDB" id="339764at2759"/>
<feature type="domain" description="Fe-containing alcohol dehydrogenase-like C-terminal" evidence="3">
    <location>
        <begin position="216"/>
        <end position="419"/>
    </location>
</feature>
<evidence type="ECO:0000313" key="4">
    <source>
        <dbReference type="EMBL" id="OKL55837.1"/>
    </source>
</evidence>
<dbReference type="InterPro" id="IPR056798">
    <property type="entry name" value="ADH_Fe_C"/>
</dbReference>
<reference evidence="4 5" key="1">
    <citation type="submission" date="2015-06" db="EMBL/GenBank/DDBJ databases">
        <title>Talaromyces atroroseus IBT 11181 draft genome.</title>
        <authorList>
            <person name="Rasmussen K.B."/>
            <person name="Rasmussen S."/>
            <person name="Petersen B."/>
            <person name="Sicheritz-Ponten T."/>
            <person name="Mortensen U.H."/>
            <person name="Thrane U."/>
        </authorList>
    </citation>
    <scope>NUCLEOTIDE SEQUENCE [LARGE SCALE GENOMIC DNA]</scope>
    <source>
        <strain evidence="4 5">IBT 11181</strain>
    </source>
</reference>
<accession>A0A225AQV8</accession>
<dbReference type="PANTHER" id="PTHR11496">
    <property type="entry name" value="ALCOHOL DEHYDROGENASE"/>
    <property type="match status" value="1"/>
</dbReference>
<dbReference type="InterPro" id="IPR039697">
    <property type="entry name" value="Alcohol_dehydrogenase_Fe"/>
</dbReference>
<evidence type="ECO:0000256" key="1">
    <source>
        <dbReference type="ARBA" id="ARBA00023002"/>
    </source>
</evidence>
<dbReference type="GO" id="GO:0004022">
    <property type="term" value="F:alcohol dehydrogenase (NAD+) activity"/>
    <property type="evidence" value="ECO:0007669"/>
    <property type="project" value="TreeGrafter"/>
</dbReference>
<dbReference type="SUPFAM" id="SSF56796">
    <property type="entry name" value="Dehydroquinate synthase-like"/>
    <property type="match status" value="1"/>
</dbReference>
<dbReference type="Gene3D" id="1.20.1090.10">
    <property type="entry name" value="Dehydroquinate synthase-like - alpha domain"/>
    <property type="match status" value="1"/>
</dbReference>
<keyword evidence="1" id="KW-0560">Oxidoreductase</keyword>
<dbReference type="PANTHER" id="PTHR11496:SF107">
    <property type="entry name" value="ALCOHOL DEHYDROGENASE, PUTATIVE (AFU_ORTHOLOGUE AFUA_1G06800)-RELATED"/>
    <property type="match status" value="1"/>
</dbReference>
<comment type="caution">
    <text evidence="4">The sequence shown here is derived from an EMBL/GenBank/DDBJ whole genome shotgun (WGS) entry which is preliminary data.</text>
</comment>
<feature type="domain" description="Alcohol dehydrogenase iron-type/glycerol dehydrogenase GldA" evidence="2">
    <location>
        <begin position="19"/>
        <end position="204"/>
    </location>
</feature>
<dbReference type="EMBL" id="LFMY01000017">
    <property type="protein sequence ID" value="OKL55837.1"/>
    <property type="molecule type" value="Genomic_DNA"/>
</dbReference>
<evidence type="ECO:0000313" key="5">
    <source>
        <dbReference type="Proteomes" id="UP000214365"/>
    </source>
</evidence>
<evidence type="ECO:0000259" key="2">
    <source>
        <dbReference type="Pfam" id="PF00465"/>
    </source>
</evidence>
<dbReference type="Pfam" id="PF25137">
    <property type="entry name" value="ADH_Fe_C"/>
    <property type="match status" value="1"/>
</dbReference>
<organism evidence="4 5">
    <name type="scientific">Talaromyces atroroseus</name>
    <dbReference type="NCBI Taxonomy" id="1441469"/>
    <lineage>
        <taxon>Eukaryota</taxon>
        <taxon>Fungi</taxon>
        <taxon>Dikarya</taxon>
        <taxon>Ascomycota</taxon>
        <taxon>Pezizomycotina</taxon>
        <taxon>Eurotiomycetes</taxon>
        <taxon>Eurotiomycetidae</taxon>
        <taxon>Eurotiales</taxon>
        <taxon>Trichocomaceae</taxon>
        <taxon>Talaromyces</taxon>
        <taxon>Talaromyces sect. Trachyspermi</taxon>
    </lineage>
</organism>
<dbReference type="Gene3D" id="3.40.50.1970">
    <property type="match status" value="1"/>
</dbReference>
<sequence length="431" mass="46252">MANETFQLAFPDLPVPTPTRISYGISFAESCAKHVTETFHKSAAYVIASASLSRQTPYLSQLEQALGSNHAGTWIGLRPHTFWDDLVPIINDIREKKADIIISLGGSSIADGAKAITYALANNVQTVEEMRAIVKPTPEDLARTIKVLERDGVGNAPTAPLIFIPTSLSGAEYSKFAGGTNAVTRQKDQLTHPGMYASLVILDPQLTVTTPFNVWIQSGVRAIDHCCESVCSSNAQPAVDISAEKGLRLLIPGLLKTIEDPQNLEARLNTQLGARLAMTMLNVNPMVMMGASHGIGHQLGPLGVGHGHTSCILLPAVMKYNASNASLAKNDVLAQQAKLKEVLLAEDSIASVLREAKIDIETCDVGDVLRAIFNKLGMPATLKEVGVGRDKFDTLAKNSLNDPFAPTNPVPLLKNDYDKVMEILELVAGDA</sequence>
<dbReference type="Pfam" id="PF00465">
    <property type="entry name" value="Fe-ADH"/>
    <property type="match status" value="1"/>
</dbReference>
<dbReference type="Proteomes" id="UP000214365">
    <property type="component" value="Unassembled WGS sequence"/>
</dbReference>
<dbReference type="GO" id="GO:0046872">
    <property type="term" value="F:metal ion binding"/>
    <property type="evidence" value="ECO:0007669"/>
    <property type="project" value="InterPro"/>
</dbReference>
<proteinExistence type="predicted"/>
<dbReference type="GeneID" id="31008679"/>
<evidence type="ECO:0000259" key="3">
    <source>
        <dbReference type="Pfam" id="PF25137"/>
    </source>
</evidence>
<dbReference type="RefSeq" id="XP_020115958.1">
    <property type="nucleotide sequence ID" value="XM_020263817.1"/>
</dbReference>
<dbReference type="GO" id="GO:0005739">
    <property type="term" value="C:mitochondrion"/>
    <property type="evidence" value="ECO:0007669"/>
    <property type="project" value="TreeGrafter"/>
</dbReference>
<dbReference type="STRING" id="1441469.A0A225AQV8"/>
<dbReference type="AlphaFoldDB" id="A0A225AQV8"/>
<dbReference type="InterPro" id="IPR001670">
    <property type="entry name" value="ADH_Fe/GldA"/>
</dbReference>
<protein>
    <submittedName>
        <fullName evidence="4">Uncharacterized protein</fullName>
    </submittedName>
</protein>
<keyword evidence="5" id="KW-1185">Reference proteome</keyword>
<gene>
    <name evidence="4" type="ORF">UA08_08923</name>
</gene>